<gene>
    <name evidence="7" type="ORF">BDV35DRAFT_347551</name>
</gene>
<dbReference type="InterPro" id="IPR053178">
    <property type="entry name" value="Osmoadaptation_assoc"/>
</dbReference>
<dbReference type="InterPro" id="IPR001138">
    <property type="entry name" value="Zn2Cys6_DnaBD"/>
</dbReference>
<keyword evidence="4" id="KW-0539">Nucleus</keyword>
<dbReference type="Proteomes" id="UP000325434">
    <property type="component" value="Unassembled WGS sequence"/>
</dbReference>
<evidence type="ECO:0000256" key="5">
    <source>
        <dbReference type="SAM" id="MobiDB-lite"/>
    </source>
</evidence>
<dbReference type="PANTHER" id="PTHR38111">
    <property type="entry name" value="ZN(2)-C6 FUNGAL-TYPE DOMAIN-CONTAINING PROTEIN-RELATED"/>
    <property type="match status" value="1"/>
</dbReference>
<dbReference type="GO" id="GO:0000981">
    <property type="term" value="F:DNA-binding transcription factor activity, RNA polymerase II-specific"/>
    <property type="evidence" value="ECO:0007669"/>
    <property type="project" value="InterPro"/>
</dbReference>
<dbReference type="VEuPathDB" id="FungiDB:F9C07_2229802"/>
<protein>
    <recommendedName>
        <fullName evidence="6">Zn(2)-C6 fungal-type domain-containing protein</fullName>
    </recommendedName>
</protein>
<evidence type="ECO:0000313" key="7">
    <source>
        <dbReference type="EMBL" id="KAB8248544.1"/>
    </source>
</evidence>
<dbReference type="Gene3D" id="4.10.240.10">
    <property type="entry name" value="Zn(2)-C6 fungal-type DNA-binding domain"/>
    <property type="match status" value="1"/>
</dbReference>
<evidence type="ECO:0000259" key="6">
    <source>
        <dbReference type="PROSITE" id="PS50048"/>
    </source>
</evidence>
<keyword evidence="1" id="KW-0805">Transcription regulation</keyword>
<dbReference type="GO" id="GO:0003677">
    <property type="term" value="F:DNA binding"/>
    <property type="evidence" value="ECO:0007669"/>
    <property type="project" value="UniProtKB-KW"/>
</dbReference>
<evidence type="ECO:0000256" key="1">
    <source>
        <dbReference type="ARBA" id="ARBA00023015"/>
    </source>
</evidence>
<dbReference type="Pfam" id="PF00172">
    <property type="entry name" value="Zn_clus"/>
    <property type="match status" value="1"/>
</dbReference>
<dbReference type="AlphaFoldDB" id="A0A5N6H497"/>
<dbReference type="SUPFAM" id="SSF57701">
    <property type="entry name" value="Zn2/Cys6 DNA-binding domain"/>
    <property type="match status" value="1"/>
</dbReference>
<feature type="region of interest" description="Disordered" evidence="5">
    <location>
        <begin position="95"/>
        <end position="131"/>
    </location>
</feature>
<reference evidence="7" key="1">
    <citation type="submission" date="2019-04" db="EMBL/GenBank/DDBJ databases">
        <title>Friends and foes A comparative genomics study of 23 Aspergillus species from section Flavi.</title>
        <authorList>
            <consortium name="DOE Joint Genome Institute"/>
            <person name="Kjaerbolling I."/>
            <person name="Vesth T."/>
            <person name="Frisvad J.C."/>
            <person name="Nybo J.L."/>
            <person name="Theobald S."/>
            <person name="Kildgaard S."/>
            <person name="Isbrandt T."/>
            <person name="Kuo A."/>
            <person name="Sato A."/>
            <person name="Lyhne E.K."/>
            <person name="Kogle M.E."/>
            <person name="Wiebenga A."/>
            <person name="Kun R.S."/>
            <person name="Lubbers R.J."/>
            <person name="Makela M.R."/>
            <person name="Barry K."/>
            <person name="Chovatia M."/>
            <person name="Clum A."/>
            <person name="Daum C."/>
            <person name="Haridas S."/>
            <person name="He G."/>
            <person name="LaButti K."/>
            <person name="Lipzen A."/>
            <person name="Mondo S."/>
            <person name="Riley R."/>
            <person name="Salamov A."/>
            <person name="Simmons B.A."/>
            <person name="Magnuson J.K."/>
            <person name="Henrissat B."/>
            <person name="Mortensen U.H."/>
            <person name="Larsen T.O."/>
            <person name="Devries R.P."/>
            <person name="Grigoriev I.V."/>
            <person name="Machida M."/>
            <person name="Baker S.E."/>
            <person name="Andersen M.R."/>
        </authorList>
    </citation>
    <scope>NUCLEOTIDE SEQUENCE [LARGE SCALE GENOMIC DNA]</scope>
    <source>
        <strain evidence="7">CBS 121.62</strain>
    </source>
</reference>
<dbReference type="PROSITE" id="PS00463">
    <property type="entry name" value="ZN2_CY6_FUNGAL_1"/>
    <property type="match status" value="1"/>
</dbReference>
<dbReference type="GO" id="GO:0009893">
    <property type="term" value="P:positive regulation of metabolic process"/>
    <property type="evidence" value="ECO:0007669"/>
    <property type="project" value="UniProtKB-ARBA"/>
</dbReference>
<evidence type="ECO:0000256" key="2">
    <source>
        <dbReference type="ARBA" id="ARBA00023125"/>
    </source>
</evidence>
<evidence type="ECO:0000256" key="4">
    <source>
        <dbReference type="ARBA" id="ARBA00023242"/>
    </source>
</evidence>
<dbReference type="EMBL" id="ML734579">
    <property type="protein sequence ID" value="KAB8248544.1"/>
    <property type="molecule type" value="Genomic_DNA"/>
</dbReference>
<dbReference type="VEuPathDB" id="FungiDB:AFLA_008216"/>
<dbReference type="GO" id="GO:0008270">
    <property type="term" value="F:zinc ion binding"/>
    <property type="evidence" value="ECO:0007669"/>
    <property type="project" value="InterPro"/>
</dbReference>
<feature type="compositionally biased region" description="Basic residues" evidence="5">
    <location>
        <begin position="106"/>
        <end position="117"/>
    </location>
</feature>
<sequence length="530" mass="60037">MDSTASEAPRRNKKQRAVLSCIPCHFQKIKCNHVRPCSACCVRGRQAKCEYTVTLEDRWFIEQAHLLRRLQQRRNFLEQRIVTLLSASDKKIPVYLTPQQSDHPRQRGKQARSRNTTHRGSPSKSLCREAVQPKQEFDEDEKFCIEQSQPYVQTNSSLPARSTHTERSIQSLVEVFSVDVDGKRTVPIWLEQAIHMRSSSPLLCAAIEATSFVLMGKMSCDPKSTHAGLVRYTCALRLAGAAICDAERRLRDDVFVAITLFGMIEMYEGGSKDALVKHQQGGLDLLCLRTPSNHCKGMGHSIYADLRLSWILSAISNGRTFLASDDWKTIPWTEASPRSNLHSLLDIAADIPGLWRQMGCTSPGSESASPCTSLDEYEYNAEDQATQIVHRLQEWKKSQPFDALPEPTEALFTVMDDFPVFEMHDSASGAHRPRDLVYPNVDVCAATISYWAFYLAVPTGASLTWRYQYACNICRSMRFCVQNFPFALTCLVRFALKLVGVVFSADSIEGQFPQKLSHYFYQKYRFSILD</sequence>
<feature type="domain" description="Zn(2)-C6 fungal-type" evidence="6">
    <location>
        <begin position="20"/>
        <end position="51"/>
    </location>
</feature>
<dbReference type="InterPro" id="IPR036864">
    <property type="entry name" value="Zn2-C6_fun-type_DNA-bd_sf"/>
</dbReference>
<dbReference type="PANTHER" id="PTHR38111:SF2">
    <property type="entry name" value="FINGER DOMAIN PROTEIN, PUTATIVE (AFU_ORTHOLOGUE AFUA_1G01560)-RELATED"/>
    <property type="match status" value="1"/>
</dbReference>
<name>A0A5N6H497_ASPFL</name>
<organism evidence="7">
    <name type="scientific">Aspergillus flavus</name>
    <dbReference type="NCBI Taxonomy" id="5059"/>
    <lineage>
        <taxon>Eukaryota</taxon>
        <taxon>Fungi</taxon>
        <taxon>Dikarya</taxon>
        <taxon>Ascomycota</taxon>
        <taxon>Pezizomycotina</taxon>
        <taxon>Eurotiomycetes</taxon>
        <taxon>Eurotiomycetidae</taxon>
        <taxon>Eurotiales</taxon>
        <taxon>Aspergillaceae</taxon>
        <taxon>Aspergillus</taxon>
        <taxon>Aspergillus subgen. Circumdati</taxon>
    </lineage>
</organism>
<evidence type="ECO:0000256" key="3">
    <source>
        <dbReference type="ARBA" id="ARBA00023163"/>
    </source>
</evidence>
<keyword evidence="2" id="KW-0238">DNA-binding</keyword>
<accession>A0A5N6H497</accession>
<dbReference type="SMART" id="SM00066">
    <property type="entry name" value="GAL4"/>
    <property type="match status" value="1"/>
</dbReference>
<keyword evidence="3" id="KW-0804">Transcription</keyword>
<proteinExistence type="predicted"/>
<dbReference type="PROSITE" id="PS50048">
    <property type="entry name" value="ZN2_CY6_FUNGAL_2"/>
    <property type="match status" value="1"/>
</dbReference>